<dbReference type="Proteomes" id="UP001177023">
    <property type="component" value="Unassembled WGS sequence"/>
</dbReference>
<keyword evidence="7" id="KW-1185">Reference proteome</keyword>
<dbReference type="EMBL" id="CATQJA010002308">
    <property type="protein sequence ID" value="CAJ0570396.1"/>
    <property type="molecule type" value="Genomic_DNA"/>
</dbReference>
<dbReference type="Pfam" id="PF00743">
    <property type="entry name" value="FMO-like"/>
    <property type="match status" value="1"/>
</dbReference>
<comment type="caution">
    <text evidence="6">The sequence shown here is derived from an EMBL/GenBank/DDBJ whole genome shotgun (WGS) entry which is preliminary data.</text>
</comment>
<protein>
    <recommendedName>
        <fullName evidence="8">Flavin-containing monooxygenase</fullName>
    </recommendedName>
</protein>
<dbReference type="PANTHER" id="PTHR23023">
    <property type="entry name" value="DIMETHYLANILINE MONOOXYGENASE"/>
    <property type="match status" value="1"/>
</dbReference>
<keyword evidence="3" id="KW-0274">FAD</keyword>
<gene>
    <name evidence="6" type="ORF">MSPICULIGERA_LOCUS8837</name>
</gene>
<dbReference type="Gene3D" id="3.50.50.60">
    <property type="entry name" value="FAD/NAD(P)-binding domain"/>
    <property type="match status" value="2"/>
</dbReference>
<dbReference type="InterPro" id="IPR036188">
    <property type="entry name" value="FAD/NAD-bd_sf"/>
</dbReference>
<dbReference type="InterPro" id="IPR000960">
    <property type="entry name" value="Flavin_mOase"/>
</dbReference>
<dbReference type="AlphaFoldDB" id="A0AA36CLZ2"/>
<evidence type="ECO:0000256" key="1">
    <source>
        <dbReference type="ARBA" id="ARBA00009183"/>
    </source>
</evidence>
<evidence type="ECO:0000313" key="6">
    <source>
        <dbReference type="EMBL" id="CAJ0570396.1"/>
    </source>
</evidence>
<evidence type="ECO:0000256" key="3">
    <source>
        <dbReference type="ARBA" id="ARBA00022827"/>
    </source>
</evidence>
<keyword evidence="5" id="KW-0560">Oxidoreductase</keyword>
<dbReference type="GO" id="GO:0050661">
    <property type="term" value="F:NADP binding"/>
    <property type="evidence" value="ECO:0007669"/>
    <property type="project" value="InterPro"/>
</dbReference>
<comment type="similarity">
    <text evidence="1">Belongs to the FMO family.</text>
</comment>
<evidence type="ECO:0000256" key="2">
    <source>
        <dbReference type="ARBA" id="ARBA00022630"/>
    </source>
</evidence>
<dbReference type="SUPFAM" id="SSF51905">
    <property type="entry name" value="FAD/NAD(P)-binding domain"/>
    <property type="match status" value="2"/>
</dbReference>
<dbReference type="InterPro" id="IPR020946">
    <property type="entry name" value="Flavin_mOase-like"/>
</dbReference>
<keyword evidence="2" id="KW-0285">Flavoprotein</keyword>
<sequence>MYEVLRVNLSKESMCFPDFPFPKDIPSFCEHQHVLQYLQAYAKDIPVKLDTAVISVRRVEDVWEVTSKTKEDRPEVTVLDALFVCNGHFFLPYQPFDTTAFDGSLIHSHDYRTTTPYRGSRVAIIGAGFSGIDIGLQVADVAKEVLLFGKQEQQQHGFPANLRQIDEKVVKITTKGVLTIHEEREVDHIIISTGYHCSYPFLPEGLVEVVGSGRVVQPLYQHFVHRHYPTSLFFPGLNFIAALFTAFNSQALYGLSLVEGKADVPSEPEMDAWEGRQLSRLGQRPFRHYHMLADDQWDYYDELQRKAKIANPFYTPIIRKVYEQIQVEKRRNVARFKDLNFDENGDIIVSVDN</sequence>
<reference evidence="6" key="1">
    <citation type="submission" date="2023-06" db="EMBL/GenBank/DDBJ databases">
        <authorList>
            <person name="Delattre M."/>
        </authorList>
    </citation>
    <scope>NUCLEOTIDE SEQUENCE</scope>
    <source>
        <strain evidence="6">AF72</strain>
    </source>
</reference>
<keyword evidence="4" id="KW-0521">NADP</keyword>
<dbReference type="InterPro" id="IPR050346">
    <property type="entry name" value="FMO-like"/>
</dbReference>
<organism evidence="6 7">
    <name type="scientific">Mesorhabditis spiculigera</name>
    <dbReference type="NCBI Taxonomy" id="96644"/>
    <lineage>
        <taxon>Eukaryota</taxon>
        <taxon>Metazoa</taxon>
        <taxon>Ecdysozoa</taxon>
        <taxon>Nematoda</taxon>
        <taxon>Chromadorea</taxon>
        <taxon>Rhabditida</taxon>
        <taxon>Rhabditina</taxon>
        <taxon>Rhabditomorpha</taxon>
        <taxon>Rhabditoidea</taxon>
        <taxon>Rhabditidae</taxon>
        <taxon>Mesorhabditinae</taxon>
        <taxon>Mesorhabditis</taxon>
    </lineage>
</organism>
<accession>A0AA36CLZ2</accession>
<evidence type="ECO:0008006" key="8">
    <source>
        <dbReference type="Google" id="ProtNLM"/>
    </source>
</evidence>
<evidence type="ECO:0000256" key="4">
    <source>
        <dbReference type="ARBA" id="ARBA00022857"/>
    </source>
</evidence>
<evidence type="ECO:0000256" key="5">
    <source>
        <dbReference type="ARBA" id="ARBA00023002"/>
    </source>
</evidence>
<name>A0AA36CLZ2_9BILA</name>
<dbReference type="GO" id="GO:0004499">
    <property type="term" value="F:N,N-dimethylaniline monooxygenase activity"/>
    <property type="evidence" value="ECO:0007669"/>
    <property type="project" value="InterPro"/>
</dbReference>
<dbReference type="GO" id="GO:0050660">
    <property type="term" value="F:flavin adenine dinucleotide binding"/>
    <property type="evidence" value="ECO:0007669"/>
    <property type="project" value="InterPro"/>
</dbReference>
<proteinExistence type="inferred from homology"/>
<evidence type="ECO:0000313" key="7">
    <source>
        <dbReference type="Proteomes" id="UP001177023"/>
    </source>
</evidence>
<dbReference type="PRINTS" id="PR00370">
    <property type="entry name" value="FMOXYGENASE"/>
</dbReference>
<feature type="non-terminal residue" evidence="6">
    <location>
        <position position="353"/>
    </location>
</feature>